<evidence type="ECO:0000313" key="1">
    <source>
        <dbReference type="EMBL" id="KAH7920571.1"/>
    </source>
</evidence>
<protein>
    <submittedName>
        <fullName evidence="1">Uncharacterized protein</fullName>
    </submittedName>
</protein>
<evidence type="ECO:0000313" key="2">
    <source>
        <dbReference type="Proteomes" id="UP000790709"/>
    </source>
</evidence>
<sequence>PVLLADAFPRPDRGEEELEQFCQVMLLLFKPWRDISDLKGDCLNWKCAYDAYSFPPHLSKLIHNMNVENECKDARDSY</sequence>
<dbReference type="EMBL" id="MU266571">
    <property type="protein sequence ID" value="KAH7920571.1"/>
    <property type="molecule type" value="Genomic_DNA"/>
</dbReference>
<accession>A0ACB8B456</accession>
<reference evidence="1" key="1">
    <citation type="journal article" date="2021" name="New Phytol.">
        <title>Evolutionary innovations through gain and loss of genes in the ectomycorrhizal Boletales.</title>
        <authorList>
            <person name="Wu G."/>
            <person name="Miyauchi S."/>
            <person name="Morin E."/>
            <person name="Kuo A."/>
            <person name="Drula E."/>
            <person name="Varga T."/>
            <person name="Kohler A."/>
            <person name="Feng B."/>
            <person name="Cao Y."/>
            <person name="Lipzen A."/>
            <person name="Daum C."/>
            <person name="Hundley H."/>
            <person name="Pangilinan J."/>
            <person name="Johnson J."/>
            <person name="Barry K."/>
            <person name="LaButti K."/>
            <person name="Ng V."/>
            <person name="Ahrendt S."/>
            <person name="Min B."/>
            <person name="Choi I.G."/>
            <person name="Park H."/>
            <person name="Plett J.M."/>
            <person name="Magnuson J."/>
            <person name="Spatafora J.W."/>
            <person name="Nagy L.G."/>
            <person name="Henrissat B."/>
            <person name="Grigoriev I.V."/>
            <person name="Yang Z.L."/>
            <person name="Xu J."/>
            <person name="Martin F.M."/>
        </authorList>
    </citation>
    <scope>NUCLEOTIDE SEQUENCE</scope>
    <source>
        <strain evidence="1">KUC20120723A-06</strain>
    </source>
</reference>
<keyword evidence="2" id="KW-1185">Reference proteome</keyword>
<comment type="caution">
    <text evidence="1">The sequence shown here is derived from an EMBL/GenBank/DDBJ whole genome shotgun (WGS) entry which is preliminary data.</text>
</comment>
<proteinExistence type="predicted"/>
<dbReference type="Proteomes" id="UP000790709">
    <property type="component" value="Unassembled WGS sequence"/>
</dbReference>
<gene>
    <name evidence="1" type="ORF">BV22DRAFT_987198</name>
</gene>
<name>A0ACB8B456_9AGAM</name>
<feature type="non-terminal residue" evidence="1">
    <location>
        <position position="1"/>
    </location>
</feature>
<feature type="non-terminal residue" evidence="1">
    <location>
        <position position="78"/>
    </location>
</feature>
<organism evidence="1 2">
    <name type="scientific">Leucogyrophana mollusca</name>
    <dbReference type="NCBI Taxonomy" id="85980"/>
    <lineage>
        <taxon>Eukaryota</taxon>
        <taxon>Fungi</taxon>
        <taxon>Dikarya</taxon>
        <taxon>Basidiomycota</taxon>
        <taxon>Agaricomycotina</taxon>
        <taxon>Agaricomycetes</taxon>
        <taxon>Agaricomycetidae</taxon>
        <taxon>Boletales</taxon>
        <taxon>Boletales incertae sedis</taxon>
        <taxon>Leucogyrophana</taxon>
    </lineage>
</organism>